<evidence type="ECO:0000256" key="6">
    <source>
        <dbReference type="ARBA" id="ARBA00023203"/>
    </source>
</evidence>
<feature type="non-terminal residue" evidence="12">
    <location>
        <position position="998"/>
    </location>
</feature>
<name>A0AAV5W820_9BILA</name>
<dbReference type="SUPFAM" id="SSF52540">
    <property type="entry name" value="P-loop containing nucleoside triphosphate hydrolases"/>
    <property type="match status" value="1"/>
</dbReference>
<keyword evidence="9" id="KW-0732">Signal</keyword>
<proteinExistence type="inferred from homology"/>
<evidence type="ECO:0008006" key="14">
    <source>
        <dbReference type="Google" id="ProtNLM"/>
    </source>
</evidence>
<feature type="domain" description="Myosin motor" evidence="10">
    <location>
        <begin position="101"/>
        <end position="797"/>
    </location>
</feature>
<evidence type="ECO:0000256" key="2">
    <source>
        <dbReference type="ARBA" id="ARBA00022741"/>
    </source>
</evidence>
<dbReference type="InterPro" id="IPR049016">
    <property type="entry name" value="MYO6_lever"/>
</dbReference>
<reference evidence="12" key="1">
    <citation type="submission" date="2023-10" db="EMBL/GenBank/DDBJ databases">
        <title>Genome assembly of Pristionchus species.</title>
        <authorList>
            <person name="Yoshida K."/>
            <person name="Sommer R.J."/>
        </authorList>
    </citation>
    <scope>NUCLEOTIDE SEQUENCE</scope>
    <source>
        <strain evidence="12">RS5133</strain>
    </source>
</reference>
<evidence type="ECO:0000256" key="7">
    <source>
        <dbReference type="PROSITE-ProRule" id="PRU00782"/>
    </source>
</evidence>
<feature type="signal peptide" evidence="9">
    <location>
        <begin position="1"/>
        <end position="19"/>
    </location>
</feature>
<evidence type="ECO:0000313" key="12">
    <source>
        <dbReference type="EMBL" id="GMT28366.1"/>
    </source>
</evidence>
<dbReference type="SMART" id="SM00242">
    <property type="entry name" value="MYSc"/>
    <property type="match status" value="1"/>
</dbReference>
<dbReference type="GO" id="GO:0000146">
    <property type="term" value="F:microfilament motor activity"/>
    <property type="evidence" value="ECO:0007669"/>
    <property type="project" value="TreeGrafter"/>
</dbReference>
<evidence type="ECO:0000256" key="9">
    <source>
        <dbReference type="SAM" id="SignalP"/>
    </source>
</evidence>
<dbReference type="PRINTS" id="PR00193">
    <property type="entry name" value="MYOSINHEAVY"/>
</dbReference>
<feature type="domain" description="Myosin N-terminal SH3-like" evidence="11">
    <location>
        <begin position="48"/>
        <end position="98"/>
    </location>
</feature>
<dbReference type="Gene3D" id="6.10.220.10">
    <property type="match status" value="1"/>
</dbReference>
<keyword evidence="5 7" id="KW-0505">Motor protein</keyword>
<keyword evidence="4 7" id="KW-0518">Myosin</keyword>
<dbReference type="InterPro" id="IPR004009">
    <property type="entry name" value="SH3_Myosin"/>
</dbReference>
<dbReference type="AlphaFoldDB" id="A0AAV5W820"/>
<dbReference type="Gene3D" id="1.20.120.720">
    <property type="entry name" value="Myosin VI head, motor domain, U50 subdomain"/>
    <property type="match status" value="1"/>
</dbReference>
<evidence type="ECO:0000259" key="10">
    <source>
        <dbReference type="PROSITE" id="PS51456"/>
    </source>
</evidence>
<evidence type="ECO:0000259" key="11">
    <source>
        <dbReference type="PROSITE" id="PS51844"/>
    </source>
</evidence>
<dbReference type="PROSITE" id="PS51844">
    <property type="entry name" value="SH3_LIKE"/>
    <property type="match status" value="1"/>
</dbReference>
<dbReference type="EMBL" id="BTSY01000005">
    <property type="protein sequence ID" value="GMT28366.1"/>
    <property type="molecule type" value="Genomic_DNA"/>
</dbReference>
<gene>
    <name evidence="12" type="ORF">PFISCL1PPCAC_19663</name>
</gene>
<dbReference type="GO" id="GO:0016459">
    <property type="term" value="C:myosin complex"/>
    <property type="evidence" value="ECO:0007669"/>
    <property type="project" value="UniProtKB-KW"/>
</dbReference>
<dbReference type="Gene3D" id="1.20.58.530">
    <property type="match status" value="1"/>
</dbReference>
<evidence type="ECO:0000256" key="5">
    <source>
        <dbReference type="ARBA" id="ARBA00023175"/>
    </source>
</evidence>
<dbReference type="GO" id="GO:0005886">
    <property type="term" value="C:plasma membrane"/>
    <property type="evidence" value="ECO:0007669"/>
    <property type="project" value="TreeGrafter"/>
</dbReference>
<dbReference type="GO" id="GO:0005524">
    <property type="term" value="F:ATP binding"/>
    <property type="evidence" value="ECO:0007669"/>
    <property type="project" value="UniProtKB-UniRule"/>
</dbReference>
<protein>
    <recommendedName>
        <fullName evidence="14">Myosin heavy chain 95F</fullName>
    </recommendedName>
</protein>
<dbReference type="GO" id="GO:0051015">
    <property type="term" value="F:actin filament binding"/>
    <property type="evidence" value="ECO:0007669"/>
    <property type="project" value="InterPro"/>
</dbReference>
<dbReference type="GO" id="GO:0007015">
    <property type="term" value="P:actin filament organization"/>
    <property type="evidence" value="ECO:0007669"/>
    <property type="project" value="TreeGrafter"/>
</dbReference>
<comment type="similarity">
    <text evidence="1 7">Belongs to the TRAFAC class myosin-kinesin ATPase superfamily. Myosin family.</text>
</comment>
<feature type="chain" id="PRO_5043955383" description="Myosin heavy chain 95F" evidence="9">
    <location>
        <begin position="20"/>
        <end position="998"/>
    </location>
</feature>
<dbReference type="PROSITE" id="PS51456">
    <property type="entry name" value="MYOSIN_MOTOR"/>
    <property type="match status" value="1"/>
</dbReference>
<comment type="caution">
    <text evidence="12">The sequence shown here is derived from an EMBL/GenBank/DDBJ whole genome shotgun (WGS) entry which is preliminary data.</text>
</comment>
<organism evidence="12 13">
    <name type="scientific">Pristionchus fissidentatus</name>
    <dbReference type="NCBI Taxonomy" id="1538716"/>
    <lineage>
        <taxon>Eukaryota</taxon>
        <taxon>Metazoa</taxon>
        <taxon>Ecdysozoa</taxon>
        <taxon>Nematoda</taxon>
        <taxon>Chromadorea</taxon>
        <taxon>Rhabditida</taxon>
        <taxon>Rhabditina</taxon>
        <taxon>Diplogasteromorpha</taxon>
        <taxon>Diplogasteroidea</taxon>
        <taxon>Neodiplogasteridae</taxon>
        <taxon>Pristionchus</taxon>
    </lineage>
</organism>
<dbReference type="GO" id="GO:0030139">
    <property type="term" value="C:endocytic vesicle"/>
    <property type="evidence" value="ECO:0007669"/>
    <property type="project" value="TreeGrafter"/>
</dbReference>
<dbReference type="Proteomes" id="UP001432322">
    <property type="component" value="Unassembled WGS sequence"/>
</dbReference>
<evidence type="ECO:0000256" key="1">
    <source>
        <dbReference type="ARBA" id="ARBA00008314"/>
    </source>
</evidence>
<dbReference type="GO" id="GO:0030048">
    <property type="term" value="P:actin filament-based movement"/>
    <property type="evidence" value="ECO:0007669"/>
    <property type="project" value="TreeGrafter"/>
</dbReference>
<dbReference type="InterPro" id="IPR036961">
    <property type="entry name" value="Kinesin_motor_dom_sf"/>
</dbReference>
<feature type="binding site" evidence="7">
    <location>
        <begin position="195"/>
        <end position="202"/>
    </location>
    <ligand>
        <name>ATP</name>
        <dbReference type="ChEBI" id="CHEBI:30616"/>
    </ligand>
</feature>
<dbReference type="InterPro" id="IPR027417">
    <property type="entry name" value="P-loop_NTPase"/>
</dbReference>
<dbReference type="InterPro" id="IPR008989">
    <property type="entry name" value="Myosin_S1_N"/>
</dbReference>
<keyword evidence="13" id="KW-1185">Reference proteome</keyword>
<evidence type="ECO:0000256" key="4">
    <source>
        <dbReference type="ARBA" id="ARBA00023123"/>
    </source>
</evidence>
<dbReference type="Pfam" id="PF21521">
    <property type="entry name" value="MYO6_lever"/>
    <property type="match status" value="1"/>
</dbReference>
<feature type="region of interest" description="Disordered" evidence="8">
    <location>
        <begin position="937"/>
        <end position="998"/>
    </location>
</feature>
<evidence type="ECO:0000313" key="13">
    <source>
        <dbReference type="Proteomes" id="UP001432322"/>
    </source>
</evidence>
<dbReference type="PANTHER" id="PTHR13140:SF745">
    <property type="entry name" value="UNCONVENTIONAL MYOSIN-VI"/>
    <property type="match status" value="1"/>
</dbReference>
<dbReference type="Gene3D" id="3.30.70.1590">
    <property type="match status" value="1"/>
</dbReference>
<dbReference type="InterPro" id="IPR001609">
    <property type="entry name" value="Myosin_head_motor_dom-like"/>
</dbReference>
<dbReference type="Gene3D" id="2.30.30.360">
    <property type="entry name" value="Myosin S1 fragment, N-terminal"/>
    <property type="match status" value="1"/>
</dbReference>
<feature type="region of interest" description="Actin-binding" evidence="7">
    <location>
        <begin position="677"/>
        <end position="699"/>
    </location>
</feature>
<dbReference type="Gene3D" id="3.40.850.10">
    <property type="entry name" value="Kinesin motor domain"/>
    <property type="match status" value="1"/>
</dbReference>
<sequence>SPSLLLLLFISILSERLYTMERVPSSLPSSSKSTIRFSRSLYRQIRMEFGRPVWVSSSTHGFTKGIIQDITAQSIVVTREEDGVSIAAPYDEVFPIEDEIRSVDDHCSLISLNEASLLNNSKLRFNDKHIYTYVGNVLISVNPYESISDLYSEEKRLEYRGKSLGKLSPHIYAIAEKAILDMKRNKESQSIVVSGESGSGKTESQKSILSYLCTGNATPLQKRILDINPILEAFGNAKTMRNNNSSRFGKFVEVHFDGEAVCGGFISHYLLERSRVTSQQKGERNYHIFYQLIAGADDQTLTRLKLGKPDSFNYLRGCSQFFGEAAAKRCSGVSLSDPLLNDAEQLNVVVKALEGIGLKLEKIGEIVSVLAAILHLGNIAFIEDTTDMRAGCKVDPSTEVHLSHASSLLGVETSELRSALTCRIMQPTKGGVKGTLIRVALKPGEAVMGRDALAKAVYSRIFDWIVRLINESIPLEQKKETRFIGVLDIAGFEFFKHNSFEQLCINYCNEKMQNFFAERVMGEEQRLYQRESIPFTQVQYSTNDDAIALFEGKGTGILDLLDEEIRMPRPSSVNFTCTVHKRHEKSFRLDKPRGSKEYRHLRDEDGFLVRHFAGTVCYETKEFIEKNKDELHVSLEAVLEGSNVNLLSSLFKTCMDGRSNINKLRASTIGNKFKAQLGVLLQRLEKTGTHFVRCIKPNDEMKNSSFNGALVLTQLRCAGIPSLLTLMHSAYPSRIAFTDLYSLYSPSLPSKLAKLEPRLFCKCLFRALGLSTLDYAFGVSKIFFKSGKFAEFDTIVQGESSNISSLIDKTSRFLTTMRWKMMQYCVLSAIKLEKKIELRREAIIVIQKYMRGASIRRRYSKRIDLALKIRRLLSALKKTEGSEMGEKMEIENNLINLLNGVMKEDQSIDDAIAAYDDCVRRVDTVIEALKNSEMLRKQREEEERRRKEEEERERRIEEERAQRRLMEEARLKEEEEWKKRKEDEEREEREEKEREEKK</sequence>
<dbReference type="PROSITE" id="PS50096">
    <property type="entry name" value="IQ"/>
    <property type="match status" value="1"/>
</dbReference>
<dbReference type="PANTHER" id="PTHR13140">
    <property type="entry name" value="MYOSIN"/>
    <property type="match status" value="1"/>
</dbReference>
<evidence type="ECO:0000256" key="8">
    <source>
        <dbReference type="SAM" id="MobiDB-lite"/>
    </source>
</evidence>
<keyword evidence="3 7" id="KW-0067">ATP-binding</keyword>
<evidence type="ECO:0000256" key="3">
    <source>
        <dbReference type="ARBA" id="ARBA00022840"/>
    </source>
</evidence>
<feature type="non-terminal residue" evidence="12">
    <location>
        <position position="1"/>
    </location>
</feature>
<dbReference type="Pfam" id="PF00063">
    <property type="entry name" value="Myosin_head"/>
    <property type="match status" value="1"/>
</dbReference>
<keyword evidence="2 7" id="KW-0547">Nucleotide-binding</keyword>
<dbReference type="Gene3D" id="1.10.10.820">
    <property type="match status" value="1"/>
</dbReference>
<accession>A0AAV5W820</accession>
<keyword evidence="6 7" id="KW-0009">Actin-binding</keyword>